<evidence type="ECO:0000313" key="1">
    <source>
        <dbReference type="EMBL" id="KAF7557018.1"/>
    </source>
</evidence>
<comment type="caution">
    <text evidence="1">The sequence shown here is derived from an EMBL/GenBank/DDBJ whole genome shotgun (WGS) entry which is preliminary data.</text>
</comment>
<proteinExistence type="predicted"/>
<dbReference type="AlphaFoldDB" id="A0A9P5HKG8"/>
<accession>A0A9P5HKG8</accession>
<name>A0A9P5HKG8_9HYPO</name>
<dbReference type="EMBL" id="JAANBB010000008">
    <property type="protein sequence ID" value="KAF7557018.1"/>
    <property type="molecule type" value="Genomic_DNA"/>
</dbReference>
<reference evidence="1" key="1">
    <citation type="submission" date="2020-03" db="EMBL/GenBank/DDBJ databases">
        <title>Draft Genome Sequence of Cylindrodendrum hubeiense.</title>
        <authorList>
            <person name="Buettner E."/>
            <person name="Kellner H."/>
        </authorList>
    </citation>
    <scope>NUCLEOTIDE SEQUENCE</scope>
    <source>
        <strain evidence="1">IHI 201604</strain>
    </source>
</reference>
<sequence>MNSGCVGSWEVGHRDQSVHLAPRYSVSNILEGSLVRCPRGATTRSGQQLRPQGPPAVRMVAQELFDRGTRLGHIDEALVDFTPYAPSRYTGYEAGIGIRPRKKQITAASVTNGISYKAAVADAKMNTPTAPDPCKPTSLLMPTGGVVACPIHPSHGKPHYGHFVLCRCAHHPEHPGQATLRAAHPAAG</sequence>
<gene>
    <name evidence="1" type="ORF">G7Z17_g983</name>
</gene>
<keyword evidence="2" id="KW-1185">Reference proteome</keyword>
<organism evidence="1 2">
    <name type="scientific">Cylindrodendrum hubeiense</name>
    <dbReference type="NCBI Taxonomy" id="595255"/>
    <lineage>
        <taxon>Eukaryota</taxon>
        <taxon>Fungi</taxon>
        <taxon>Dikarya</taxon>
        <taxon>Ascomycota</taxon>
        <taxon>Pezizomycotina</taxon>
        <taxon>Sordariomycetes</taxon>
        <taxon>Hypocreomycetidae</taxon>
        <taxon>Hypocreales</taxon>
        <taxon>Nectriaceae</taxon>
        <taxon>Cylindrodendrum</taxon>
    </lineage>
</organism>
<evidence type="ECO:0000313" key="2">
    <source>
        <dbReference type="Proteomes" id="UP000722485"/>
    </source>
</evidence>
<protein>
    <submittedName>
        <fullName evidence="1">Uncharacterized protein</fullName>
    </submittedName>
</protein>
<dbReference type="Proteomes" id="UP000722485">
    <property type="component" value="Unassembled WGS sequence"/>
</dbReference>